<gene>
    <name evidence="2" type="ORF">Fot_38151</name>
</gene>
<dbReference type="AlphaFoldDB" id="A0ABD1S501"/>
<protein>
    <submittedName>
        <fullName evidence="2">AH/BAR domain superfamily</fullName>
    </submittedName>
</protein>
<keyword evidence="3" id="KW-1185">Reference proteome</keyword>
<comment type="caution">
    <text evidence="2">The sequence shown here is derived from an EMBL/GenBank/DDBJ whole genome shotgun (WGS) entry which is preliminary data.</text>
</comment>
<accession>A0ABD1S501</accession>
<evidence type="ECO:0000313" key="2">
    <source>
        <dbReference type="EMBL" id="KAL2494394.1"/>
    </source>
</evidence>
<proteinExistence type="predicted"/>
<dbReference type="SUPFAM" id="SSF103657">
    <property type="entry name" value="BAR/IMD domain-like"/>
    <property type="match status" value="1"/>
</dbReference>
<feature type="coiled-coil region" evidence="1">
    <location>
        <begin position="108"/>
        <end position="173"/>
    </location>
</feature>
<keyword evidence="1" id="KW-0175">Coiled coil</keyword>
<dbReference type="EMBL" id="JBFOLJ010000011">
    <property type="protein sequence ID" value="KAL2494394.1"/>
    <property type="molecule type" value="Genomic_DNA"/>
</dbReference>
<evidence type="ECO:0000256" key="1">
    <source>
        <dbReference type="SAM" id="Coils"/>
    </source>
</evidence>
<name>A0ABD1S501_9LAMI</name>
<reference evidence="3" key="1">
    <citation type="submission" date="2024-07" db="EMBL/GenBank/DDBJ databases">
        <title>Two chromosome-level genome assemblies of Korean endemic species Abeliophyllum distichum and Forsythia ovata (Oleaceae).</title>
        <authorList>
            <person name="Jang H."/>
        </authorList>
    </citation>
    <scope>NUCLEOTIDE SEQUENCE [LARGE SCALE GENOMIC DNA]</scope>
</reference>
<organism evidence="2 3">
    <name type="scientific">Forsythia ovata</name>
    <dbReference type="NCBI Taxonomy" id="205694"/>
    <lineage>
        <taxon>Eukaryota</taxon>
        <taxon>Viridiplantae</taxon>
        <taxon>Streptophyta</taxon>
        <taxon>Embryophyta</taxon>
        <taxon>Tracheophyta</taxon>
        <taxon>Spermatophyta</taxon>
        <taxon>Magnoliopsida</taxon>
        <taxon>eudicotyledons</taxon>
        <taxon>Gunneridae</taxon>
        <taxon>Pentapetalae</taxon>
        <taxon>asterids</taxon>
        <taxon>lamiids</taxon>
        <taxon>Lamiales</taxon>
        <taxon>Oleaceae</taxon>
        <taxon>Forsythieae</taxon>
        <taxon>Forsythia</taxon>
    </lineage>
</organism>
<dbReference type="Proteomes" id="UP001604277">
    <property type="component" value="Unassembled WGS sequence"/>
</dbReference>
<sequence length="233" mass="26460">MSDFTKVRSKCKIPNEIRLIFPSKADRPCDPPEGQIAVMSDAFKCGMRLSLHPFFRAILRSYNSSAEAKLNAVKALAAQSLVLIEEVEEWDKLKADLQTVESDVVKFFKRYEQAIRALELTAKALEEATEQKNRLIEKVAELENAMDSLKVENSQLDEENLKLERSTEEAMKDRFEFTPDYENLQSFFVNYGARQGLAEIKEMHPSLDLSKINVNYPAPEEVGDKAAQPLPEA</sequence>
<dbReference type="InterPro" id="IPR027267">
    <property type="entry name" value="AH/BAR_dom_sf"/>
</dbReference>
<evidence type="ECO:0000313" key="3">
    <source>
        <dbReference type="Proteomes" id="UP001604277"/>
    </source>
</evidence>